<evidence type="ECO:0000256" key="1">
    <source>
        <dbReference type="ARBA" id="ARBA00010013"/>
    </source>
</evidence>
<sequence>MRSLTLVSSLAALTLVGTLGLAACGSSQDNAPASDSTMAEGQMADGEAMDDGEAAFTEYPIGEDQEISSGGTPQINVALVYFQPVDMEPAGSSGLAASQSNFHIEADISALASNTLGYPEGSFIPGLTVTYKIVDAASGQVANNGAAEGTFMQMNASDGPHYGANIALPEDGTYNIIIGVSSPEEAGWVLHVDPETGVTGRFWEATELTWENWEYTVQEW</sequence>
<evidence type="ECO:0000256" key="2">
    <source>
        <dbReference type="ARBA" id="ARBA00022729"/>
    </source>
</evidence>
<dbReference type="Gene3D" id="2.60.40.2480">
    <property type="entry name" value="Periplasmic metal-binding protein Tp34-type"/>
    <property type="match status" value="1"/>
</dbReference>
<dbReference type="PROSITE" id="PS51257">
    <property type="entry name" value="PROKAR_LIPOPROTEIN"/>
    <property type="match status" value="1"/>
</dbReference>
<organism evidence="4 5">
    <name type="scientific">Actinomyces respiraculi</name>
    <dbReference type="NCBI Taxonomy" id="2744574"/>
    <lineage>
        <taxon>Bacteria</taxon>
        <taxon>Bacillati</taxon>
        <taxon>Actinomycetota</taxon>
        <taxon>Actinomycetes</taxon>
        <taxon>Actinomycetales</taxon>
        <taxon>Actinomycetaceae</taxon>
        <taxon>Actinomyces</taxon>
    </lineage>
</organism>
<accession>A0A7T0PWE0</accession>
<proteinExistence type="inferred from homology"/>
<comment type="similarity">
    <text evidence="1">Belongs to the UPF0423 family.</text>
</comment>
<keyword evidence="2 3" id="KW-0732">Signal</keyword>
<evidence type="ECO:0000256" key="3">
    <source>
        <dbReference type="SAM" id="SignalP"/>
    </source>
</evidence>
<dbReference type="EMBL" id="CP063989">
    <property type="protein sequence ID" value="QPL04745.1"/>
    <property type="molecule type" value="Genomic_DNA"/>
</dbReference>
<evidence type="ECO:0000313" key="4">
    <source>
        <dbReference type="EMBL" id="QPL04745.1"/>
    </source>
</evidence>
<gene>
    <name evidence="4" type="ORF">ID810_08170</name>
</gene>
<dbReference type="InterPro" id="IPR018470">
    <property type="entry name" value="Metal-bd_Tp34-typ"/>
</dbReference>
<dbReference type="InterPro" id="IPR038482">
    <property type="entry name" value="Tp34-type_sf"/>
</dbReference>
<feature type="chain" id="PRO_5039597542" evidence="3">
    <location>
        <begin position="23"/>
        <end position="220"/>
    </location>
</feature>
<name>A0A7T0PWE0_9ACTO</name>
<feature type="signal peptide" evidence="3">
    <location>
        <begin position="1"/>
        <end position="22"/>
    </location>
</feature>
<protein>
    <submittedName>
        <fullName evidence="4">Iron transporter</fullName>
    </submittedName>
</protein>
<keyword evidence="5" id="KW-1185">Reference proteome</keyword>
<dbReference type="RefSeq" id="WP_166856795.1">
    <property type="nucleotide sequence ID" value="NZ_CP063989.1"/>
</dbReference>
<dbReference type="Proteomes" id="UP000594637">
    <property type="component" value="Chromosome"/>
</dbReference>
<reference evidence="4 5" key="1">
    <citation type="submission" date="2020-11" db="EMBL/GenBank/DDBJ databases">
        <title>Actinomyces sp. ZJ750.</title>
        <authorList>
            <person name="Zhou J."/>
        </authorList>
    </citation>
    <scope>NUCLEOTIDE SEQUENCE [LARGE SCALE GENOMIC DNA]</scope>
    <source>
        <strain evidence="4 5">ZJ750</strain>
    </source>
</reference>
<evidence type="ECO:0000313" key="5">
    <source>
        <dbReference type="Proteomes" id="UP000594637"/>
    </source>
</evidence>
<dbReference type="AlphaFoldDB" id="A0A7T0PWE0"/>
<dbReference type="KEGG" id="arep:ID810_08170"/>
<dbReference type="Pfam" id="PF10634">
    <property type="entry name" value="Iron_transport"/>
    <property type="match status" value="1"/>
</dbReference>